<dbReference type="EMBL" id="LGRX02003701">
    <property type="protein sequence ID" value="KAK3281788.1"/>
    <property type="molecule type" value="Genomic_DNA"/>
</dbReference>
<organism evidence="1 2">
    <name type="scientific">Cymbomonas tetramitiformis</name>
    <dbReference type="NCBI Taxonomy" id="36881"/>
    <lineage>
        <taxon>Eukaryota</taxon>
        <taxon>Viridiplantae</taxon>
        <taxon>Chlorophyta</taxon>
        <taxon>Pyramimonadophyceae</taxon>
        <taxon>Pyramimonadales</taxon>
        <taxon>Pyramimonadaceae</taxon>
        <taxon>Cymbomonas</taxon>
    </lineage>
</organism>
<proteinExistence type="predicted"/>
<comment type="caution">
    <text evidence="1">The sequence shown here is derived from an EMBL/GenBank/DDBJ whole genome shotgun (WGS) entry which is preliminary data.</text>
</comment>
<accession>A0AAE0GPE4</accession>
<evidence type="ECO:0000313" key="2">
    <source>
        <dbReference type="Proteomes" id="UP001190700"/>
    </source>
</evidence>
<protein>
    <submittedName>
        <fullName evidence="1">Uncharacterized protein</fullName>
    </submittedName>
</protein>
<gene>
    <name evidence="1" type="ORF">CYMTET_10444</name>
</gene>
<dbReference type="Proteomes" id="UP001190700">
    <property type="component" value="Unassembled WGS sequence"/>
</dbReference>
<sequence>MLRSKHIRRYRAHFERFFVEFSENGGVASTRPRVDSGLGRGEVGEANHEADVDAAGDAADDAAGDMQVEGNLPSHAEIIASLGILLRVPSMQEHARMLQSMKEKVLSHGTSTEEVEGVSTATVEGRPSCDADMTEATEGIGSDSDDCGEWCDASDTSTVATDESDSSFEAEEDLDTSTHVARTHDVDLEALGLVVDAELVHGLGAILWVVVSKAPFSYVEQES</sequence>
<keyword evidence="2" id="KW-1185">Reference proteome</keyword>
<name>A0AAE0GPE4_9CHLO</name>
<dbReference type="AlphaFoldDB" id="A0AAE0GPE4"/>
<reference evidence="1 2" key="1">
    <citation type="journal article" date="2015" name="Genome Biol. Evol.">
        <title>Comparative Genomics of a Bacterivorous Green Alga Reveals Evolutionary Causalities and Consequences of Phago-Mixotrophic Mode of Nutrition.</title>
        <authorList>
            <person name="Burns J.A."/>
            <person name="Paasch A."/>
            <person name="Narechania A."/>
            <person name="Kim E."/>
        </authorList>
    </citation>
    <scope>NUCLEOTIDE SEQUENCE [LARGE SCALE GENOMIC DNA]</scope>
    <source>
        <strain evidence="1 2">PLY_AMNH</strain>
    </source>
</reference>
<evidence type="ECO:0000313" key="1">
    <source>
        <dbReference type="EMBL" id="KAK3281788.1"/>
    </source>
</evidence>